<sequence length="216" mass="23188">MTRLVLHNRKFYVGPMSMQMSLQHLPETSNTKAGWSDYKRYSTGINAHGKQHLSLQGERTQQSKSKKGEKALACLTLASGFSPAVSCCPPPAGKVSKSGISETGRADKYDPFDGSPNKNKPDADATLGVPTAVAAATAGKGVPLYVHLTELVCVKPPYVFPYQAENIINGGSHAGKNLAFLDLGIVVTYGTNKVEVYLKCANYLPSVTLTRINSQK</sequence>
<dbReference type="PANTHER" id="PTHR11902">
    <property type="entry name" value="ENOLASE"/>
    <property type="match status" value="1"/>
</dbReference>
<protein>
    <recommendedName>
        <fullName evidence="4">Phosphopyruvate hydratase</fullName>
    </recommendedName>
</protein>
<proteinExistence type="predicted"/>
<dbReference type="GO" id="GO:0000287">
    <property type="term" value="F:magnesium ion binding"/>
    <property type="evidence" value="ECO:0007669"/>
    <property type="project" value="InterPro"/>
</dbReference>
<accession>A0A9W9AX83</accession>
<dbReference type="AlphaFoldDB" id="A0A9W9AX83"/>
<dbReference type="EMBL" id="JAOTPV010000001">
    <property type="protein sequence ID" value="KAJ4490983.1"/>
    <property type="molecule type" value="Genomic_DNA"/>
</dbReference>
<gene>
    <name evidence="2" type="ORF">J3R30DRAFT_3400220</name>
</gene>
<dbReference type="GO" id="GO:0000015">
    <property type="term" value="C:phosphopyruvate hydratase complex"/>
    <property type="evidence" value="ECO:0007669"/>
    <property type="project" value="InterPro"/>
</dbReference>
<evidence type="ECO:0000313" key="2">
    <source>
        <dbReference type="EMBL" id="KAJ4490983.1"/>
    </source>
</evidence>
<feature type="region of interest" description="Disordered" evidence="1">
    <location>
        <begin position="90"/>
        <end position="124"/>
    </location>
</feature>
<evidence type="ECO:0008006" key="4">
    <source>
        <dbReference type="Google" id="ProtNLM"/>
    </source>
</evidence>
<dbReference type="Gene3D" id="3.20.20.120">
    <property type="entry name" value="Enolase-like C-terminal domain"/>
    <property type="match status" value="1"/>
</dbReference>
<dbReference type="GO" id="GO:0006096">
    <property type="term" value="P:glycolytic process"/>
    <property type="evidence" value="ECO:0007669"/>
    <property type="project" value="InterPro"/>
</dbReference>
<dbReference type="GO" id="GO:0004634">
    <property type="term" value="F:phosphopyruvate hydratase activity"/>
    <property type="evidence" value="ECO:0007669"/>
    <property type="project" value="InterPro"/>
</dbReference>
<dbReference type="InterPro" id="IPR036849">
    <property type="entry name" value="Enolase-like_C_sf"/>
</dbReference>
<evidence type="ECO:0000256" key="1">
    <source>
        <dbReference type="SAM" id="MobiDB-lite"/>
    </source>
</evidence>
<keyword evidence="3" id="KW-1185">Reference proteome</keyword>
<organism evidence="2 3">
    <name type="scientific">Lentinula aciculospora</name>
    <dbReference type="NCBI Taxonomy" id="153920"/>
    <lineage>
        <taxon>Eukaryota</taxon>
        <taxon>Fungi</taxon>
        <taxon>Dikarya</taxon>
        <taxon>Basidiomycota</taxon>
        <taxon>Agaricomycotina</taxon>
        <taxon>Agaricomycetes</taxon>
        <taxon>Agaricomycetidae</taxon>
        <taxon>Agaricales</taxon>
        <taxon>Marasmiineae</taxon>
        <taxon>Omphalotaceae</taxon>
        <taxon>Lentinula</taxon>
    </lineage>
</organism>
<reference evidence="2" key="1">
    <citation type="submission" date="2022-08" db="EMBL/GenBank/DDBJ databases">
        <title>A Global Phylogenomic Analysis of the Shiitake Genus Lentinula.</title>
        <authorList>
            <consortium name="DOE Joint Genome Institute"/>
            <person name="Sierra-Patev S."/>
            <person name="Min B."/>
            <person name="Naranjo-Ortiz M."/>
            <person name="Looney B."/>
            <person name="Konkel Z."/>
            <person name="Slot J.C."/>
            <person name="Sakamoto Y."/>
            <person name="Steenwyk J.L."/>
            <person name="Rokas A."/>
            <person name="Carro J."/>
            <person name="Camarero S."/>
            <person name="Ferreira P."/>
            <person name="Molpeceres G."/>
            <person name="Ruiz-Duenas F.J."/>
            <person name="Serrano A."/>
            <person name="Henrissat B."/>
            <person name="Drula E."/>
            <person name="Hughes K.W."/>
            <person name="Mata J.L."/>
            <person name="Ishikawa N.K."/>
            <person name="Vargas-Isla R."/>
            <person name="Ushijima S."/>
            <person name="Smith C.A."/>
            <person name="Ahrendt S."/>
            <person name="Andreopoulos W."/>
            <person name="He G."/>
            <person name="Labutti K."/>
            <person name="Lipzen A."/>
            <person name="Ng V."/>
            <person name="Riley R."/>
            <person name="Sandor L."/>
            <person name="Barry K."/>
            <person name="Martinez A.T."/>
            <person name="Xiao Y."/>
            <person name="Gibbons J.G."/>
            <person name="Terashima K."/>
            <person name="Grigoriev I.V."/>
            <person name="Hibbett D.S."/>
        </authorList>
    </citation>
    <scope>NUCLEOTIDE SEQUENCE</scope>
    <source>
        <strain evidence="2">JLM2183</strain>
    </source>
</reference>
<dbReference type="InterPro" id="IPR000941">
    <property type="entry name" value="Enolase"/>
</dbReference>
<evidence type="ECO:0000313" key="3">
    <source>
        <dbReference type="Proteomes" id="UP001150266"/>
    </source>
</evidence>
<name>A0A9W9AX83_9AGAR</name>
<comment type="caution">
    <text evidence="2">The sequence shown here is derived from an EMBL/GenBank/DDBJ whole genome shotgun (WGS) entry which is preliminary data.</text>
</comment>
<dbReference type="Proteomes" id="UP001150266">
    <property type="component" value="Unassembled WGS sequence"/>
</dbReference>
<dbReference type="PANTHER" id="PTHR11902:SF1">
    <property type="entry name" value="ENOLASE"/>
    <property type="match status" value="1"/>
</dbReference>